<evidence type="ECO:0000313" key="2">
    <source>
        <dbReference type="EMBL" id="PYH79703.1"/>
    </source>
</evidence>
<proteinExistence type="predicted"/>
<evidence type="ECO:0000313" key="3">
    <source>
        <dbReference type="Proteomes" id="UP000248340"/>
    </source>
</evidence>
<keyword evidence="3" id="KW-1185">Reference proteome</keyword>
<dbReference type="EMBL" id="KZ821716">
    <property type="protein sequence ID" value="PYH79703.1"/>
    <property type="molecule type" value="Genomic_DNA"/>
</dbReference>
<name>A0A319CM21_9EURO</name>
<dbReference type="VEuPathDB" id="FungiDB:BO82DRAFT_126063"/>
<sequence length="204" mass="22457">MRCALPPPLHVLLLLHDENPWLTTHNVLWPSTSHGSPTLNSASKVRLCLCLVSKNFPELAGRFAASGSSMSVTHCCKAEGGCAILLTPHITRDQRGGKRVSVFRFRSIRKLTVSSMATTVKSRMLGLDNLHRCPYKPTTSTNYTILYDTTVQTGRHRCQGIFCMDGHCFPPPRKILICTEEKAHPDSHKGEPGQDSGAGCSKIF</sequence>
<organism evidence="2 3">
    <name type="scientific">Aspergillus uvarum CBS 121591</name>
    <dbReference type="NCBI Taxonomy" id="1448315"/>
    <lineage>
        <taxon>Eukaryota</taxon>
        <taxon>Fungi</taxon>
        <taxon>Dikarya</taxon>
        <taxon>Ascomycota</taxon>
        <taxon>Pezizomycotina</taxon>
        <taxon>Eurotiomycetes</taxon>
        <taxon>Eurotiomycetidae</taxon>
        <taxon>Eurotiales</taxon>
        <taxon>Aspergillaceae</taxon>
        <taxon>Aspergillus</taxon>
        <taxon>Aspergillus subgen. Circumdati</taxon>
    </lineage>
</organism>
<dbReference type="RefSeq" id="XP_025489903.1">
    <property type="nucleotide sequence ID" value="XM_025629933.1"/>
</dbReference>
<feature type="region of interest" description="Disordered" evidence="1">
    <location>
        <begin position="184"/>
        <end position="204"/>
    </location>
</feature>
<reference evidence="2 3" key="1">
    <citation type="submission" date="2016-12" db="EMBL/GenBank/DDBJ databases">
        <title>The genomes of Aspergillus section Nigri reveals drivers in fungal speciation.</title>
        <authorList>
            <consortium name="DOE Joint Genome Institute"/>
            <person name="Vesth T.C."/>
            <person name="Nybo J."/>
            <person name="Theobald S."/>
            <person name="Brandl J."/>
            <person name="Frisvad J.C."/>
            <person name="Nielsen K.F."/>
            <person name="Lyhne E.K."/>
            <person name="Kogle M.E."/>
            <person name="Kuo A."/>
            <person name="Riley R."/>
            <person name="Clum A."/>
            <person name="Nolan M."/>
            <person name="Lipzen A."/>
            <person name="Salamov A."/>
            <person name="Henrissat B."/>
            <person name="Wiebenga A."/>
            <person name="De Vries R.P."/>
            <person name="Grigoriev I.V."/>
            <person name="Mortensen U.H."/>
            <person name="Andersen M.R."/>
            <person name="Baker S.E."/>
        </authorList>
    </citation>
    <scope>NUCLEOTIDE SEQUENCE [LARGE SCALE GENOMIC DNA]</scope>
    <source>
        <strain evidence="2 3">CBS 121591</strain>
    </source>
</reference>
<dbReference type="GeneID" id="37132674"/>
<gene>
    <name evidence="2" type="ORF">BO82DRAFT_126063</name>
</gene>
<dbReference type="Proteomes" id="UP000248340">
    <property type="component" value="Unassembled WGS sequence"/>
</dbReference>
<dbReference type="AlphaFoldDB" id="A0A319CM21"/>
<protein>
    <submittedName>
        <fullName evidence="2">Uncharacterized protein</fullName>
    </submittedName>
</protein>
<evidence type="ECO:0000256" key="1">
    <source>
        <dbReference type="SAM" id="MobiDB-lite"/>
    </source>
</evidence>
<accession>A0A319CM21</accession>